<dbReference type="PANTHER" id="PTHR21366">
    <property type="entry name" value="GLYOXALASE FAMILY PROTEIN"/>
    <property type="match status" value="1"/>
</dbReference>
<organism evidence="2">
    <name type="scientific">hydrothermal vent metagenome</name>
    <dbReference type="NCBI Taxonomy" id="652676"/>
    <lineage>
        <taxon>unclassified sequences</taxon>
        <taxon>metagenomes</taxon>
        <taxon>ecological metagenomes</taxon>
    </lineage>
</organism>
<sequence>MTTLEYHGLNHASILVSNLSLSLNFYCDTLGMQLNSSRPNFNFKGAWLTIGNQEIHLLELPNPDAGNLRPAHVGRDRHTAISINSIDDALRLLSEANISYTKSQSGRAALFFRDPDDNGIEFVQVA</sequence>
<dbReference type="PROSITE" id="PS51819">
    <property type="entry name" value="VOC"/>
    <property type="match status" value="1"/>
</dbReference>
<dbReference type="Gene3D" id="3.10.180.10">
    <property type="entry name" value="2,3-Dihydroxybiphenyl 1,2-Dioxygenase, domain 1"/>
    <property type="match status" value="1"/>
</dbReference>
<proteinExistence type="predicted"/>
<name>A0A3B0YGH3_9ZZZZ</name>
<feature type="domain" description="VOC" evidence="1">
    <location>
        <begin position="8"/>
        <end position="126"/>
    </location>
</feature>
<gene>
    <name evidence="2" type="ORF">MNBD_GAMMA12-171</name>
</gene>
<reference evidence="2" key="1">
    <citation type="submission" date="2018-06" db="EMBL/GenBank/DDBJ databases">
        <authorList>
            <person name="Zhirakovskaya E."/>
        </authorList>
    </citation>
    <scope>NUCLEOTIDE SEQUENCE</scope>
</reference>
<dbReference type="PANTHER" id="PTHR21366:SF22">
    <property type="entry name" value="VOC DOMAIN-CONTAINING PROTEIN"/>
    <property type="match status" value="1"/>
</dbReference>
<dbReference type="EMBL" id="UOFL01000058">
    <property type="protein sequence ID" value="VAW74432.1"/>
    <property type="molecule type" value="Genomic_DNA"/>
</dbReference>
<dbReference type="InterPro" id="IPR004360">
    <property type="entry name" value="Glyas_Fos-R_dOase_dom"/>
</dbReference>
<evidence type="ECO:0000259" key="1">
    <source>
        <dbReference type="PROSITE" id="PS51819"/>
    </source>
</evidence>
<accession>A0A3B0YGH3</accession>
<dbReference type="InterPro" id="IPR037523">
    <property type="entry name" value="VOC_core"/>
</dbReference>
<dbReference type="InterPro" id="IPR029068">
    <property type="entry name" value="Glyas_Bleomycin-R_OHBP_Dase"/>
</dbReference>
<dbReference type="Pfam" id="PF00903">
    <property type="entry name" value="Glyoxalase"/>
    <property type="match status" value="1"/>
</dbReference>
<dbReference type="AlphaFoldDB" id="A0A3B0YGH3"/>
<dbReference type="InterPro" id="IPR050383">
    <property type="entry name" value="GlyoxalaseI/FosfomycinResist"/>
</dbReference>
<evidence type="ECO:0000313" key="2">
    <source>
        <dbReference type="EMBL" id="VAW74432.1"/>
    </source>
</evidence>
<dbReference type="SUPFAM" id="SSF54593">
    <property type="entry name" value="Glyoxalase/Bleomycin resistance protein/Dihydroxybiphenyl dioxygenase"/>
    <property type="match status" value="1"/>
</dbReference>
<protein>
    <recommendedName>
        <fullName evidence="1">VOC domain-containing protein</fullName>
    </recommendedName>
</protein>